<sequence length="111" mass="13159">MFIGYPDVFGGFFEVTFDPKRTRGKFSKQDAKALKQIALEFFCQFAICDHRDLPKEWIWALWPLGSFHTKDGKRKLRSQRAVQVELNHRNGVEFRPRQDQLKVVYAFVNKH</sequence>
<name>A0A2M8KJ73_9BACT</name>
<dbReference type="EMBL" id="PFEA01000018">
    <property type="protein sequence ID" value="PJE59948.1"/>
    <property type="molecule type" value="Genomic_DNA"/>
</dbReference>
<accession>A0A2M8KJ73</accession>
<comment type="caution">
    <text evidence="1">The sequence shown here is derived from an EMBL/GenBank/DDBJ whole genome shotgun (WGS) entry which is preliminary data.</text>
</comment>
<dbReference type="AlphaFoldDB" id="A0A2M8KJ73"/>
<dbReference type="Proteomes" id="UP000231086">
    <property type="component" value="Unassembled WGS sequence"/>
</dbReference>
<organism evidence="1 2">
    <name type="scientific">Candidatus Portnoybacteria bacterium CG10_big_fil_rev_8_21_14_0_10_44_7</name>
    <dbReference type="NCBI Taxonomy" id="1974816"/>
    <lineage>
        <taxon>Bacteria</taxon>
        <taxon>Candidatus Portnoyibacteriota</taxon>
    </lineage>
</organism>
<evidence type="ECO:0000313" key="1">
    <source>
        <dbReference type="EMBL" id="PJE59948.1"/>
    </source>
</evidence>
<protein>
    <submittedName>
        <fullName evidence="1">Uncharacterized protein</fullName>
    </submittedName>
</protein>
<proteinExistence type="predicted"/>
<gene>
    <name evidence="1" type="ORF">COU85_00905</name>
</gene>
<evidence type="ECO:0000313" key="2">
    <source>
        <dbReference type="Proteomes" id="UP000231086"/>
    </source>
</evidence>
<reference evidence="2" key="1">
    <citation type="submission" date="2017-09" db="EMBL/GenBank/DDBJ databases">
        <title>Depth-based differentiation of microbial function through sediment-hosted aquifers and enrichment of novel symbionts in the deep terrestrial subsurface.</title>
        <authorList>
            <person name="Probst A.J."/>
            <person name="Ladd B."/>
            <person name="Jarett J.K."/>
            <person name="Geller-Mcgrath D.E."/>
            <person name="Sieber C.M.K."/>
            <person name="Emerson J.B."/>
            <person name="Anantharaman K."/>
            <person name="Thomas B.C."/>
            <person name="Malmstrom R."/>
            <person name="Stieglmeier M."/>
            <person name="Klingl A."/>
            <person name="Woyke T."/>
            <person name="Ryan C.M."/>
            <person name="Banfield J.F."/>
        </authorList>
    </citation>
    <scope>NUCLEOTIDE SEQUENCE [LARGE SCALE GENOMIC DNA]</scope>
</reference>